<keyword evidence="9 12" id="KW-0408">Iron</keyword>
<comment type="cofactor">
    <cofactor evidence="1 12">
        <name>heme</name>
        <dbReference type="ChEBI" id="CHEBI:30413"/>
    </cofactor>
</comment>
<keyword evidence="5" id="KW-0812">Transmembrane</keyword>
<dbReference type="PANTHER" id="PTHR24305">
    <property type="entry name" value="CYTOCHROME P450"/>
    <property type="match status" value="1"/>
</dbReference>
<feature type="non-terminal residue" evidence="14">
    <location>
        <position position="1"/>
    </location>
</feature>
<dbReference type="InterPro" id="IPR001128">
    <property type="entry name" value="Cyt_P450"/>
</dbReference>
<gene>
    <name evidence="14" type="ORF">N0V87_004514</name>
</gene>
<dbReference type="OrthoDB" id="1470350at2759"/>
<protein>
    <recommendedName>
        <fullName evidence="16">Isotrichodermin C-15 hydroxylase</fullName>
    </recommendedName>
</protein>
<dbReference type="Proteomes" id="UP001140562">
    <property type="component" value="Unassembled WGS sequence"/>
</dbReference>
<evidence type="ECO:0000256" key="4">
    <source>
        <dbReference type="ARBA" id="ARBA00022617"/>
    </source>
</evidence>
<keyword evidence="4 12" id="KW-0349">Heme</keyword>
<dbReference type="GO" id="GO:0016705">
    <property type="term" value="F:oxidoreductase activity, acting on paired donors, with incorporation or reduction of molecular oxygen"/>
    <property type="evidence" value="ECO:0007669"/>
    <property type="project" value="InterPro"/>
</dbReference>
<accession>A0A9W8X129</accession>
<dbReference type="PRINTS" id="PR00463">
    <property type="entry name" value="EP450I"/>
</dbReference>
<dbReference type="GO" id="GO:0005506">
    <property type="term" value="F:iron ion binding"/>
    <property type="evidence" value="ECO:0007669"/>
    <property type="project" value="InterPro"/>
</dbReference>
<dbReference type="Pfam" id="PF00067">
    <property type="entry name" value="p450"/>
    <property type="match status" value="1"/>
</dbReference>
<keyword evidence="6 12" id="KW-0479">Metal-binding</keyword>
<evidence type="ECO:0000256" key="10">
    <source>
        <dbReference type="ARBA" id="ARBA00023033"/>
    </source>
</evidence>
<evidence type="ECO:0000256" key="6">
    <source>
        <dbReference type="ARBA" id="ARBA00022723"/>
    </source>
</evidence>
<evidence type="ECO:0008006" key="16">
    <source>
        <dbReference type="Google" id="ProtNLM"/>
    </source>
</evidence>
<reference evidence="14" key="1">
    <citation type="submission" date="2022-10" db="EMBL/GenBank/DDBJ databases">
        <title>Tapping the CABI collections for fungal endophytes: first genome assemblies for Collariella, Neodidymelliopsis, Ascochyta clinopodiicola, Didymella pomorum, Didymosphaeria variabile, Neocosmospora piperis and Neocucurbitaria cava.</title>
        <authorList>
            <person name="Hill R."/>
        </authorList>
    </citation>
    <scope>NUCLEOTIDE SEQUENCE</scope>
    <source>
        <strain evidence="14">IMI 360193</strain>
    </source>
</reference>
<name>A0A9W8X129_9PLEO</name>
<dbReference type="EMBL" id="JAPEUV010000037">
    <property type="protein sequence ID" value="KAJ4337560.1"/>
    <property type="molecule type" value="Genomic_DNA"/>
</dbReference>
<evidence type="ECO:0000256" key="11">
    <source>
        <dbReference type="ARBA" id="ARBA00023136"/>
    </source>
</evidence>
<evidence type="ECO:0000256" key="5">
    <source>
        <dbReference type="ARBA" id="ARBA00022692"/>
    </source>
</evidence>
<organism evidence="14 15">
    <name type="scientific">Didymella glomerata</name>
    <dbReference type="NCBI Taxonomy" id="749621"/>
    <lineage>
        <taxon>Eukaryota</taxon>
        <taxon>Fungi</taxon>
        <taxon>Dikarya</taxon>
        <taxon>Ascomycota</taxon>
        <taxon>Pezizomycotina</taxon>
        <taxon>Dothideomycetes</taxon>
        <taxon>Pleosporomycetidae</taxon>
        <taxon>Pleosporales</taxon>
        <taxon>Pleosporineae</taxon>
        <taxon>Didymellaceae</taxon>
        <taxon>Didymella</taxon>
    </lineage>
</organism>
<evidence type="ECO:0000256" key="3">
    <source>
        <dbReference type="ARBA" id="ARBA00010617"/>
    </source>
</evidence>
<evidence type="ECO:0000313" key="14">
    <source>
        <dbReference type="EMBL" id="KAJ4337560.1"/>
    </source>
</evidence>
<dbReference type="CDD" id="cd11058">
    <property type="entry name" value="CYP60B-like"/>
    <property type="match status" value="1"/>
</dbReference>
<evidence type="ECO:0000256" key="2">
    <source>
        <dbReference type="ARBA" id="ARBA00004370"/>
    </source>
</evidence>
<dbReference type="InterPro" id="IPR050121">
    <property type="entry name" value="Cytochrome_P450_monoxygenase"/>
</dbReference>
<dbReference type="GO" id="GO:0004497">
    <property type="term" value="F:monooxygenase activity"/>
    <property type="evidence" value="ECO:0007669"/>
    <property type="project" value="UniProtKB-KW"/>
</dbReference>
<keyword evidence="7" id="KW-1133">Transmembrane helix</keyword>
<evidence type="ECO:0000256" key="7">
    <source>
        <dbReference type="ARBA" id="ARBA00022989"/>
    </source>
</evidence>
<evidence type="ECO:0000256" key="8">
    <source>
        <dbReference type="ARBA" id="ARBA00023002"/>
    </source>
</evidence>
<dbReference type="GO" id="GO:0016020">
    <property type="term" value="C:membrane"/>
    <property type="evidence" value="ECO:0007669"/>
    <property type="project" value="UniProtKB-SubCell"/>
</dbReference>
<evidence type="ECO:0000313" key="15">
    <source>
        <dbReference type="Proteomes" id="UP001140562"/>
    </source>
</evidence>
<keyword evidence="10 13" id="KW-0503">Monooxygenase</keyword>
<dbReference type="InterPro" id="IPR036396">
    <property type="entry name" value="Cyt_P450_sf"/>
</dbReference>
<evidence type="ECO:0000256" key="12">
    <source>
        <dbReference type="PIRSR" id="PIRSR602401-1"/>
    </source>
</evidence>
<dbReference type="InterPro" id="IPR002401">
    <property type="entry name" value="Cyt_P450_E_grp-I"/>
</dbReference>
<proteinExistence type="inferred from homology"/>
<dbReference type="PANTHER" id="PTHR24305:SF210">
    <property type="entry name" value="CYTOCHROME P450 MONOOXYGENASE ASQL-RELATED"/>
    <property type="match status" value="1"/>
</dbReference>
<evidence type="ECO:0000256" key="13">
    <source>
        <dbReference type="RuleBase" id="RU000461"/>
    </source>
</evidence>
<dbReference type="SUPFAM" id="SSF48264">
    <property type="entry name" value="Cytochrome P450"/>
    <property type="match status" value="1"/>
</dbReference>
<comment type="caution">
    <text evidence="14">The sequence shown here is derived from an EMBL/GenBank/DDBJ whole genome shotgun (WGS) entry which is preliminary data.</text>
</comment>
<dbReference type="PRINTS" id="PR00385">
    <property type="entry name" value="P450"/>
</dbReference>
<keyword evidence="8 13" id="KW-0560">Oxidoreductase</keyword>
<comment type="subcellular location">
    <subcellularLocation>
        <location evidence="2">Membrane</location>
    </subcellularLocation>
</comment>
<evidence type="ECO:0000256" key="1">
    <source>
        <dbReference type="ARBA" id="ARBA00001971"/>
    </source>
</evidence>
<sequence>IWYTYHWTSGKWPFVLRDLHKRHGDVVRIAPNELSFASVDSYRDIYGHASKTRRPFEKGPSYNRDTKYRSIIDATGQDHRAQRKALSHAFSAKALRDQEDVVQQYVNLFTTQLGTWSSHPDGVNIVEALNWITFDIIGELAFGESFNAVQTGMTHPWVSVLIDTVREMNLVNMRKRMPTLNLILPLLVPKDLGAKLAAHWAHTVAMTKKRIAKNDTISRTDFFQHILENGMMDEELLQQNANILIIAGSETTATALAGCLYHLMHNDNCLATLQKEVRNAFGTLDAITGDAAQKLPYLHACIEEALRIYPPVAFGLQRVSHGASVDGKWVPPGALVSSQNWTISHDERYWQDSDTFKPERWLGEGLDDNKDAFQPFSLGPRACIGINLAYLEMRVILAKMVWQYDFELLSKELDWERDSMMYVLWQKPVMNMTFHPRKAGKAE</sequence>
<dbReference type="Gene3D" id="1.10.630.10">
    <property type="entry name" value="Cytochrome P450"/>
    <property type="match status" value="1"/>
</dbReference>
<dbReference type="InterPro" id="IPR017972">
    <property type="entry name" value="Cyt_P450_CS"/>
</dbReference>
<keyword evidence="15" id="KW-1185">Reference proteome</keyword>
<dbReference type="FunFam" id="1.10.630.10:FF:000158">
    <property type="entry name" value="Cytochrome P450, putative (Eurofung)"/>
    <property type="match status" value="1"/>
</dbReference>
<dbReference type="PROSITE" id="PS00086">
    <property type="entry name" value="CYTOCHROME_P450"/>
    <property type="match status" value="1"/>
</dbReference>
<feature type="binding site" description="axial binding residue" evidence="12">
    <location>
        <position position="383"/>
    </location>
    <ligand>
        <name>heme</name>
        <dbReference type="ChEBI" id="CHEBI:30413"/>
    </ligand>
    <ligandPart>
        <name>Fe</name>
        <dbReference type="ChEBI" id="CHEBI:18248"/>
    </ligandPart>
</feature>
<dbReference type="GO" id="GO:0020037">
    <property type="term" value="F:heme binding"/>
    <property type="evidence" value="ECO:0007669"/>
    <property type="project" value="InterPro"/>
</dbReference>
<keyword evidence="11" id="KW-0472">Membrane</keyword>
<evidence type="ECO:0000256" key="9">
    <source>
        <dbReference type="ARBA" id="ARBA00023004"/>
    </source>
</evidence>
<comment type="similarity">
    <text evidence="3 13">Belongs to the cytochrome P450 family.</text>
</comment>
<dbReference type="AlphaFoldDB" id="A0A9W8X129"/>